<gene>
    <name evidence="1" type="ordered locus">MTR_6g012635</name>
</gene>
<evidence type="ECO:0000313" key="3">
    <source>
        <dbReference type="Proteomes" id="UP000002051"/>
    </source>
</evidence>
<dbReference type="EMBL" id="CM001222">
    <property type="protein sequence ID" value="KEH25014.1"/>
    <property type="molecule type" value="Genomic_DNA"/>
</dbReference>
<protein>
    <submittedName>
        <fullName evidence="1 2">Uncharacterized protein</fullName>
    </submittedName>
</protein>
<reference evidence="1 3" key="2">
    <citation type="journal article" date="2014" name="BMC Genomics">
        <title>An improved genome release (version Mt4.0) for the model legume Medicago truncatula.</title>
        <authorList>
            <person name="Tang H."/>
            <person name="Krishnakumar V."/>
            <person name="Bidwell S."/>
            <person name="Rosen B."/>
            <person name="Chan A."/>
            <person name="Zhou S."/>
            <person name="Gentzbittel L."/>
            <person name="Childs K.L."/>
            <person name="Yandell M."/>
            <person name="Gundlach H."/>
            <person name="Mayer K.F."/>
            <person name="Schwartz D.C."/>
            <person name="Town C.D."/>
        </authorList>
    </citation>
    <scope>GENOME REANNOTATION</scope>
    <source>
        <strain evidence="1">A17</strain>
        <strain evidence="2 3">cv. Jemalong A17</strain>
    </source>
</reference>
<dbReference type="EnsemblPlants" id="KEH25014">
    <property type="protein sequence ID" value="KEH25014"/>
    <property type="gene ID" value="MTR_6g012635"/>
</dbReference>
<reference evidence="2" key="3">
    <citation type="submission" date="2015-04" db="UniProtKB">
        <authorList>
            <consortium name="EnsemblPlants"/>
        </authorList>
    </citation>
    <scope>IDENTIFICATION</scope>
    <source>
        <strain evidence="2">cv. Jemalong A17</strain>
    </source>
</reference>
<proteinExistence type="predicted"/>
<sequence>MDSHRVSMLTGREGEDNWTPRIFLAENSRMRIEAHSDKIYINKLFMILDMAVGRLAGFTHLGCLDGKGKGTKVKQEHQNSKWDTGQVKISVPYIIM</sequence>
<name>A0A072U5I4_MEDTR</name>
<organism evidence="1 3">
    <name type="scientific">Medicago truncatula</name>
    <name type="common">Barrel medic</name>
    <name type="synonym">Medicago tribuloides</name>
    <dbReference type="NCBI Taxonomy" id="3880"/>
    <lineage>
        <taxon>Eukaryota</taxon>
        <taxon>Viridiplantae</taxon>
        <taxon>Streptophyta</taxon>
        <taxon>Embryophyta</taxon>
        <taxon>Tracheophyta</taxon>
        <taxon>Spermatophyta</taxon>
        <taxon>Magnoliopsida</taxon>
        <taxon>eudicotyledons</taxon>
        <taxon>Gunneridae</taxon>
        <taxon>Pentapetalae</taxon>
        <taxon>rosids</taxon>
        <taxon>fabids</taxon>
        <taxon>Fabales</taxon>
        <taxon>Fabaceae</taxon>
        <taxon>Papilionoideae</taxon>
        <taxon>50 kb inversion clade</taxon>
        <taxon>NPAAA clade</taxon>
        <taxon>Hologalegina</taxon>
        <taxon>IRL clade</taxon>
        <taxon>Trifolieae</taxon>
        <taxon>Medicago</taxon>
    </lineage>
</organism>
<evidence type="ECO:0000313" key="1">
    <source>
        <dbReference type="EMBL" id="KEH25014.1"/>
    </source>
</evidence>
<dbReference type="AlphaFoldDB" id="A0A072U5I4"/>
<accession>A0A072U5I4</accession>
<dbReference type="HOGENOM" id="CLU_2362923_0_0_1"/>
<dbReference type="Proteomes" id="UP000002051">
    <property type="component" value="Chromosome 6"/>
</dbReference>
<reference evidence="1 3" key="1">
    <citation type="journal article" date="2011" name="Nature">
        <title>The Medicago genome provides insight into the evolution of rhizobial symbioses.</title>
        <authorList>
            <person name="Young N.D."/>
            <person name="Debelle F."/>
            <person name="Oldroyd G.E."/>
            <person name="Geurts R."/>
            <person name="Cannon S.B."/>
            <person name="Udvardi M.K."/>
            <person name="Benedito V.A."/>
            <person name="Mayer K.F."/>
            <person name="Gouzy J."/>
            <person name="Schoof H."/>
            <person name="Van de Peer Y."/>
            <person name="Proost S."/>
            <person name="Cook D.R."/>
            <person name="Meyers B.C."/>
            <person name="Spannagl M."/>
            <person name="Cheung F."/>
            <person name="De Mita S."/>
            <person name="Krishnakumar V."/>
            <person name="Gundlach H."/>
            <person name="Zhou S."/>
            <person name="Mudge J."/>
            <person name="Bharti A.K."/>
            <person name="Murray J.D."/>
            <person name="Naoumkina M.A."/>
            <person name="Rosen B."/>
            <person name="Silverstein K.A."/>
            <person name="Tang H."/>
            <person name="Rombauts S."/>
            <person name="Zhao P.X."/>
            <person name="Zhou P."/>
            <person name="Barbe V."/>
            <person name="Bardou P."/>
            <person name="Bechner M."/>
            <person name="Bellec A."/>
            <person name="Berger A."/>
            <person name="Berges H."/>
            <person name="Bidwell S."/>
            <person name="Bisseling T."/>
            <person name="Choisne N."/>
            <person name="Couloux A."/>
            <person name="Denny R."/>
            <person name="Deshpande S."/>
            <person name="Dai X."/>
            <person name="Doyle J.J."/>
            <person name="Dudez A.M."/>
            <person name="Farmer A.D."/>
            <person name="Fouteau S."/>
            <person name="Franken C."/>
            <person name="Gibelin C."/>
            <person name="Gish J."/>
            <person name="Goldstein S."/>
            <person name="Gonzalez A.J."/>
            <person name="Green P.J."/>
            <person name="Hallab A."/>
            <person name="Hartog M."/>
            <person name="Hua A."/>
            <person name="Humphray S.J."/>
            <person name="Jeong D.H."/>
            <person name="Jing Y."/>
            <person name="Jocker A."/>
            <person name="Kenton S.M."/>
            <person name="Kim D.J."/>
            <person name="Klee K."/>
            <person name="Lai H."/>
            <person name="Lang C."/>
            <person name="Lin S."/>
            <person name="Macmil S.L."/>
            <person name="Magdelenat G."/>
            <person name="Matthews L."/>
            <person name="McCorrison J."/>
            <person name="Monaghan E.L."/>
            <person name="Mun J.H."/>
            <person name="Najar F.Z."/>
            <person name="Nicholson C."/>
            <person name="Noirot C."/>
            <person name="O'Bleness M."/>
            <person name="Paule C.R."/>
            <person name="Poulain J."/>
            <person name="Prion F."/>
            <person name="Qin B."/>
            <person name="Qu C."/>
            <person name="Retzel E.F."/>
            <person name="Riddle C."/>
            <person name="Sallet E."/>
            <person name="Samain S."/>
            <person name="Samson N."/>
            <person name="Sanders I."/>
            <person name="Saurat O."/>
            <person name="Scarpelli C."/>
            <person name="Schiex T."/>
            <person name="Segurens B."/>
            <person name="Severin A.J."/>
            <person name="Sherrier D.J."/>
            <person name="Shi R."/>
            <person name="Sims S."/>
            <person name="Singer S.R."/>
            <person name="Sinharoy S."/>
            <person name="Sterck L."/>
            <person name="Viollet A."/>
            <person name="Wang B.B."/>
            <person name="Wang K."/>
            <person name="Wang M."/>
            <person name="Wang X."/>
            <person name="Warfsmann J."/>
            <person name="Weissenbach J."/>
            <person name="White D.D."/>
            <person name="White J.D."/>
            <person name="Wiley G.B."/>
            <person name="Wincker P."/>
            <person name="Xing Y."/>
            <person name="Yang L."/>
            <person name="Yao Z."/>
            <person name="Ying F."/>
            <person name="Zhai J."/>
            <person name="Zhou L."/>
            <person name="Zuber A."/>
            <person name="Denarie J."/>
            <person name="Dixon R.A."/>
            <person name="May G.D."/>
            <person name="Schwartz D.C."/>
            <person name="Rogers J."/>
            <person name="Quetier F."/>
            <person name="Town C.D."/>
            <person name="Roe B.A."/>
        </authorList>
    </citation>
    <scope>NUCLEOTIDE SEQUENCE [LARGE SCALE GENOMIC DNA]</scope>
    <source>
        <strain evidence="1">A17</strain>
        <strain evidence="2 3">cv. Jemalong A17</strain>
    </source>
</reference>
<evidence type="ECO:0000313" key="2">
    <source>
        <dbReference type="EnsemblPlants" id="KEH25014"/>
    </source>
</evidence>
<keyword evidence="3" id="KW-1185">Reference proteome</keyword>